<dbReference type="Proteomes" id="UP001179280">
    <property type="component" value="Unassembled WGS sequence"/>
</dbReference>
<comment type="similarity">
    <text evidence="5">Belongs to the queuine tRNA-ribosyltransferase family.</text>
</comment>
<feature type="binding site" evidence="5">
    <location>
        <position position="321"/>
    </location>
    <ligand>
        <name>Zn(2+)</name>
        <dbReference type="ChEBI" id="CHEBI:29105"/>
    </ligand>
</feature>
<comment type="caution">
    <text evidence="7">The sequence shown here is derived from an EMBL/GenBank/DDBJ whole genome shotgun (WGS) entry which is preliminary data.</text>
</comment>
<keyword evidence="3 5" id="KW-0819">tRNA processing</keyword>
<comment type="catalytic activity">
    <reaction evidence="5">
        <text>7-aminomethyl-7-carbaguanine + guanosine(34) in tRNA = 7-aminomethyl-7-carbaguanosine(34) in tRNA + guanine</text>
        <dbReference type="Rhea" id="RHEA:24104"/>
        <dbReference type="Rhea" id="RHEA-COMP:10341"/>
        <dbReference type="Rhea" id="RHEA-COMP:10342"/>
        <dbReference type="ChEBI" id="CHEBI:16235"/>
        <dbReference type="ChEBI" id="CHEBI:58703"/>
        <dbReference type="ChEBI" id="CHEBI:74269"/>
        <dbReference type="ChEBI" id="CHEBI:82833"/>
        <dbReference type="EC" id="2.4.2.29"/>
    </reaction>
</comment>
<comment type="cofactor">
    <cofactor evidence="5">
        <name>Zn(2+)</name>
        <dbReference type="ChEBI" id="CHEBI:29105"/>
    </cofactor>
    <text evidence="5">Binds 1 zinc ion per subunit.</text>
</comment>
<proteinExistence type="inferred from homology"/>
<evidence type="ECO:0000313" key="8">
    <source>
        <dbReference type="Proteomes" id="UP001179280"/>
    </source>
</evidence>
<dbReference type="NCBIfam" id="TIGR00449">
    <property type="entry name" value="tgt_general"/>
    <property type="match status" value="1"/>
</dbReference>
<dbReference type="InterPro" id="IPR036511">
    <property type="entry name" value="TGT-like_sf"/>
</dbReference>
<keyword evidence="1 5" id="KW-0328">Glycosyltransferase</keyword>
<feature type="binding site" evidence="5">
    <location>
        <position position="323"/>
    </location>
    <ligand>
        <name>Zn(2+)</name>
        <dbReference type="ChEBI" id="CHEBI:29105"/>
    </ligand>
</feature>
<feature type="region of interest" description="RNA binding; important for wobble base 34 recognition" evidence="5">
    <location>
        <begin position="288"/>
        <end position="292"/>
    </location>
</feature>
<feature type="domain" description="tRNA-guanine(15) transglycosylase-like" evidence="6">
    <location>
        <begin position="27"/>
        <end position="384"/>
    </location>
</feature>
<dbReference type="InterPro" id="IPR050076">
    <property type="entry name" value="ArchSynthase1/Queuine_TRR"/>
</dbReference>
<feature type="binding site" evidence="5">
    <location>
        <position position="206"/>
    </location>
    <ligand>
        <name>substrate</name>
    </ligand>
</feature>
<keyword evidence="8" id="KW-1185">Reference proteome</keyword>
<gene>
    <name evidence="5" type="primary">tgt</name>
    <name evidence="7" type="ORF">JOC54_001223</name>
</gene>
<reference evidence="7" key="1">
    <citation type="submission" date="2021-01" db="EMBL/GenBank/DDBJ databases">
        <title>Genomic Encyclopedia of Type Strains, Phase IV (KMG-IV): sequencing the most valuable type-strain genomes for metagenomic binning, comparative biology and taxonomic classification.</title>
        <authorList>
            <person name="Goeker M."/>
        </authorList>
    </citation>
    <scope>NUCLEOTIDE SEQUENCE</scope>
    <source>
        <strain evidence="7">DSM 21943</strain>
    </source>
</reference>
<evidence type="ECO:0000256" key="4">
    <source>
        <dbReference type="ARBA" id="ARBA00022785"/>
    </source>
</evidence>
<feature type="binding site" evidence="5">
    <location>
        <position position="326"/>
    </location>
    <ligand>
        <name>Zn(2+)</name>
        <dbReference type="ChEBI" id="CHEBI:29105"/>
    </ligand>
</feature>
<dbReference type="EC" id="2.4.2.29" evidence="5"/>
<dbReference type="PANTHER" id="PTHR46499">
    <property type="entry name" value="QUEUINE TRNA-RIBOSYLTRANSFERASE"/>
    <property type="match status" value="1"/>
</dbReference>
<protein>
    <recommendedName>
        <fullName evidence="5">Queuine tRNA-ribosyltransferase</fullName>
        <ecNumber evidence="5">2.4.2.29</ecNumber>
    </recommendedName>
    <alternativeName>
        <fullName evidence="5">Guanine insertion enzyme</fullName>
    </alternativeName>
    <alternativeName>
        <fullName evidence="5">tRNA-guanine transglycosylase</fullName>
    </alternativeName>
</protein>
<feature type="binding site" evidence="5">
    <location>
        <position position="233"/>
    </location>
    <ligand>
        <name>substrate</name>
    </ligand>
</feature>
<evidence type="ECO:0000256" key="5">
    <source>
        <dbReference type="HAMAP-Rule" id="MF_00168"/>
    </source>
</evidence>
<evidence type="ECO:0000256" key="1">
    <source>
        <dbReference type="ARBA" id="ARBA00022676"/>
    </source>
</evidence>
<accession>A0ABS2SR57</accession>
<dbReference type="PANTHER" id="PTHR46499:SF1">
    <property type="entry name" value="QUEUINE TRNA-RIBOSYLTRANSFERASE"/>
    <property type="match status" value="1"/>
</dbReference>
<name>A0ABS2SR57_9BACI</name>
<dbReference type="HAMAP" id="MF_00168">
    <property type="entry name" value="Q_tRNA_Tgt"/>
    <property type="match status" value="1"/>
</dbReference>
<feature type="region of interest" description="RNA binding" evidence="5">
    <location>
        <begin position="264"/>
        <end position="270"/>
    </location>
</feature>
<dbReference type="Gene3D" id="3.20.20.105">
    <property type="entry name" value="Queuine tRNA-ribosyltransferase-like"/>
    <property type="match status" value="1"/>
</dbReference>
<comment type="pathway">
    <text evidence="5">tRNA modification; tRNA-queuosine biosynthesis.</text>
</comment>
<feature type="active site" description="Nucleophile" evidence="5">
    <location>
        <position position="283"/>
    </location>
</feature>
<comment type="function">
    <text evidence="5">Catalyzes the base-exchange of a guanine (G) residue with the queuine precursor 7-aminomethyl-7-deazaguanine (PreQ1) at position 34 (anticodon wobble position) in tRNAs with GU(N) anticodons (tRNA-Asp, -Asn, -His and -Tyr). Catalysis occurs through a double-displacement mechanism. The nucleophile active site attacks the C1' of nucleotide 34 to detach the guanine base from the RNA, forming a covalent enzyme-RNA intermediate. The proton acceptor active site deprotonates the incoming PreQ1, allowing a nucleophilic attack on the C1' of the ribose to form the product. After dissociation, two additional enzymatic reactions on the tRNA convert PreQ1 to queuine (Q), resulting in the hypermodified nucleoside queuosine (7-(((4,5-cis-dihydroxy-2-cyclopenten-1-yl)amino)methyl)-7-deazaguanosine).</text>
</comment>
<organism evidence="7 8">
    <name type="scientific">Shouchella xiaoxiensis</name>
    <dbReference type="NCBI Taxonomy" id="766895"/>
    <lineage>
        <taxon>Bacteria</taxon>
        <taxon>Bacillati</taxon>
        <taxon>Bacillota</taxon>
        <taxon>Bacilli</taxon>
        <taxon>Bacillales</taxon>
        <taxon>Bacillaceae</taxon>
        <taxon>Shouchella</taxon>
    </lineage>
</organism>
<keyword evidence="5" id="KW-0862">Zinc</keyword>
<dbReference type="EMBL" id="JAFBCV010000003">
    <property type="protein sequence ID" value="MBM7837992.1"/>
    <property type="molecule type" value="Genomic_DNA"/>
</dbReference>
<sequence>MNRKEMGKTKLTAAAITYEHIKTCKQSGARLGRVHTPHGTFETPMFMPVGTMATVKTMSPEDLEKMDAQIILSNTYHLWLRPGEDIIEEAGGLHKFMNWNKPILTDSGGFQVFSLSDLRKITEEGVHFRHHLSGEKLFLTPEKAMQIQHSLGSDIMMAFDECPPYPADFSYMKDSVERTSRWAERCLTEHHQSGKNAKQGLFGIIQGGEHEELRKQSAKDLTSLDFPGYAVGGLSVGEPKDVMNRVLEFTTPLMPADKPRYLMGVGSPDSLIDGAIRGIDMFDCVLPTRIARNGTCMTSAGRLVVRNAKYARDFRPLDENCDCHVCRTYSRAYIRHLIKCEETFGFRLTTYHNLYFLLTLMKQVRQAIMDDRLLDFREQFFEAYGFNKENAKNF</sequence>
<evidence type="ECO:0000256" key="2">
    <source>
        <dbReference type="ARBA" id="ARBA00022679"/>
    </source>
</evidence>
<feature type="binding site" evidence="5">
    <location>
        <begin position="106"/>
        <end position="110"/>
    </location>
    <ligand>
        <name>substrate</name>
    </ligand>
</feature>
<feature type="binding site" evidence="5">
    <location>
        <position position="352"/>
    </location>
    <ligand>
        <name>Zn(2+)</name>
        <dbReference type="ChEBI" id="CHEBI:29105"/>
    </ligand>
</feature>
<keyword evidence="2 5" id="KW-0808">Transferase</keyword>
<dbReference type="SUPFAM" id="SSF51713">
    <property type="entry name" value="tRNA-guanine transglycosylase"/>
    <property type="match status" value="1"/>
</dbReference>
<dbReference type="NCBIfam" id="TIGR00430">
    <property type="entry name" value="Q_tRNA_tgt"/>
    <property type="match status" value="1"/>
</dbReference>
<evidence type="ECO:0000259" key="6">
    <source>
        <dbReference type="Pfam" id="PF01702"/>
    </source>
</evidence>
<evidence type="ECO:0000313" key="7">
    <source>
        <dbReference type="EMBL" id="MBM7837992.1"/>
    </source>
</evidence>
<dbReference type="InterPro" id="IPR004803">
    <property type="entry name" value="TGT"/>
</dbReference>
<comment type="subunit">
    <text evidence="5">Homodimer. Within each dimer, one monomer is responsible for RNA recognition and catalysis, while the other monomer binds to the replacement base PreQ1.</text>
</comment>
<dbReference type="InterPro" id="IPR002616">
    <property type="entry name" value="tRNA_ribo_trans-like"/>
</dbReference>
<evidence type="ECO:0000256" key="3">
    <source>
        <dbReference type="ARBA" id="ARBA00022694"/>
    </source>
</evidence>
<dbReference type="GO" id="GO:0016757">
    <property type="term" value="F:glycosyltransferase activity"/>
    <property type="evidence" value="ECO:0007669"/>
    <property type="project" value="UniProtKB-KW"/>
</dbReference>
<keyword evidence="5" id="KW-0479">Metal-binding</keyword>
<feature type="binding site" evidence="5">
    <location>
        <position position="160"/>
    </location>
    <ligand>
        <name>substrate</name>
    </ligand>
</feature>
<dbReference type="Pfam" id="PF01702">
    <property type="entry name" value="TGT"/>
    <property type="match status" value="1"/>
</dbReference>
<feature type="active site" description="Proton acceptor" evidence="5">
    <location>
        <position position="106"/>
    </location>
</feature>
<keyword evidence="4 5" id="KW-0671">Queuosine biosynthesis</keyword>